<feature type="region of interest" description="Disordered" evidence="1">
    <location>
        <begin position="369"/>
        <end position="391"/>
    </location>
</feature>
<reference evidence="3" key="1">
    <citation type="submission" date="2023-03" db="EMBL/GenBank/DDBJ databases">
        <title>Massive genome expansion in bonnet fungi (Mycena s.s.) driven by repeated elements and novel gene families across ecological guilds.</title>
        <authorList>
            <consortium name="Lawrence Berkeley National Laboratory"/>
            <person name="Harder C.B."/>
            <person name="Miyauchi S."/>
            <person name="Viragh M."/>
            <person name="Kuo A."/>
            <person name="Thoen E."/>
            <person name="Andreopoulos B."/>
            <person name="Lu D."/>
            <person name="Skrede I."/>
            <person name="Drula E."/>
            <person name="Henrissat B."/>
            <person name="Morin E."/>
            <person name="Kohler A."/>
            <person name="Barry K."/>
            <person name="LaButti K."/>
            <person name="Morin E."/>
            <person name="Salamov A."/>
            <person name="Lipzen A."/>
            <person name="Mereny Z."/>
            <person name="Hegedus B."/>
            <person name="Baldrian P."/>
            <person name="Stursova M."/>
            <person name="Weitz H."/>
            <person name="Taylor A."/>
            <person name="Grigoriev I.V."/>
            <person name="Nagy L.G."/>
            <person name="Martin F."/>
            <person name="Kauserud H."/>
        </authorList>
    </citation>
    <scope>NUCLEOTIDE SEQUENCE</scope>
    <source>
        <strain evidence="3">CBHHK067</strain>
    </source>
</reference>
<evidence type="ECO:0000313" key="4">
    <source>
        <dbReference type="Proteomes" id="UP001221757"/>
    </source>
</evidence>
<dbReference type="Proteomes" id="UP001221757">
    <property type="component" value="Unassembled WGS sequence"/>
</dbReference>
<organism evidence="3 4">
    <name type="scientific">Mycena rosella</name>
    <name type="common">Pink bonnet</name>
    <name type="synonym">Agaricus rosellus</name>
    <dbReference type="NCBI Taxonomy" id="1033263"/>
    <lineage>
        <taxon>Eukaryota</taxon>
        <taxon>Fungi</taxon>
        <taxon>Dikarya</taxon>
        <taxon>Basidiomycota</taxon>
        <taxon>Agaricomycotina</taxon>
        <taxon>Agaricomycetes</taxon>
        <taxon>Agaricomycetidae</taxon>
        <taxon>Agaricales</taxon>
        <taxon>Marasmiineae</taxon>
        <taxon>Mycenaceae</taxon>
        <taxon>Mycena</taxon>
    </lineage>
</organism>
<dbReference type="EMBL" id="JARKIE010000032">
    <property type="protein sequence ID" value="KAJ7696991.1"/>
    <property type="molecule type" value="Genomic_DNA"/>
</dbReference>
<gene>
    <name evidence="3" type="ORF">B0H17DRAFT_1177757</name>
</gene>
<dbReference type="AlphaFoldDB" id="A0AAD7GN80"/>
<sequence>MTVKEKTGKQHQGARRKYTTKRDVHHLGEFRHGICRDPVKEKTEPPQSSIGCLSITILFVPFAFVLGNVLVSAASTELTRRTSPSGTYFPPSTYQTFDDGVDHPLSRRDGSLADSATAFVETQLKVNASSVKFKSGYSGDVAQYAYVKQQHSQSNSRSQNNISFANAVANIAFKDGMVVSFGNSFVNTSTIAPSTPTIAVETAISAAEQALDGTYNNIPTTLEYLVQPDNSVSLIYVVQVQNPEKKTWPCPPIRPDKVQAYGYKARAGASSANASNSPESTWRHKSIASARIFSGGHVTPAILSGARILASFRSTCKPAGARAGITGCPVDGGGSHERTRGVAELKDNLRRLEELATLSGLEELRQLESLRGKGGQEQQGRQGRKRKIVGG</sequence>
<keyword evidence="4" id="KW-1185">Reference proteome</keyword>
<feature type="compositionally biased region" description="Basic residues" evidence="1">
    <location>
        <begin position="382"/>
        <end position="391"/>
    </location>
</feature>
<evidence type="ECO:0000256" key="1">
    <source>
        <dbReference type="SAM" id="MobiDB-lite"/>
    </source>
</evidence>
<comment type="caution">
    <text evidence="3">The sequence shown here is derived from an EMBL/GenBank/DDBJ whole genome shotgun (WGS) entry which is preliminary data.</text>
</comment>
<keyword evidence="2" id="KW-1133">Transmembrane helix</keyword>
<keyword evidence="2" id="KW-0812">Transmembrane</keyword>
<keyword evidence="2" id="KW-0472">Membrane</keyword>
<evidence type="ECO:0000256" key="2">
    <source>
        <dbReference type="SAM" id="Phobius"/>
    </source>
</evidence>
<proteinExistence type="predicted"/>
<accession>A0AAD7GN80</accession>
<protein>
    <submittedName>
        <fullName evidence="3">Uncharacterized protein</fullName>
    </submittedName>
</protein>
<name>A0AAD7GN80_MYCRO</name>
<evidence type="ECO:0000313" key="3">
    <source>
        <dbReference type="EMBL" id="KAJ7696991.1"/>
    </source>
</evidence>
<feature type="transmembrane region" description="Helical" evidence="2">
    <location>
        <begin position="50"/>
        <end position="71"/>
    </location>
</feature>